<evidence type="ECO:0000256" key="1">
    <source>
        <dbReference type="SAM" id="Coils"/>
    </source>
</evidence>
<evidence type="ECO:0000313" key="4">
    <source>
        <dbReference type="Proteomes" id="UP001301140"/>
    </source>
</evidence>
<keyword evidence="4" id="KW-1185">Reference proteome</keyword>
<dbReference type="RefSeq" id="WP_327789598.1">
    <property type="nucleotide sequence ID" value="NZ_JARGEQ010000126.1"/>
</dbReference>
<name>A0AAP3XSG3_9PROT</name>
<dbReference type="Proteomes" id="UP001301140">
    <property type="component" value="Unassembled WGS sequence"/>
</dbReference>
<accession>A0AAP3XSG3</accession>
<feature type="transmembrane region" description="Helical" evidence="2">
    <location>
        <begin position="64"/>
        <end position="86"/>
    </location>
</feature>
<evidence type="ECO:0000313" key="3">
    <source>
        <dbReference type="EMBL" id="MDF1587178.1"/>
    </source>
</evidence>
<dbReference type="EMBL" id="JARGEQ010000126">
    <property type="protein sequence ID" value="MDF1587178.1"/>
    <property type="molecule type" value="Genomic_DNA"/>
</dbReference>
<feature type="coiled-coil region" evidence="1">
    <location>
        <begin position="123"/>
        <end position="153"/>
    </location>
</feature>
<keyword evidence="2" id="KW-0812">Transmembrane</keyword>
<keyword evidence="2" id="KW-0472">Membrane</keyword>
<evidence type="ECO:0000256" key="2">
    <source>
        <dbReference type="SAM" id="Phobius"/>
    </source>
</evidence>
<keyword evidence="2" id="KW-1133">Transmembrane helix</keyword>
<proteinExistence type="predicted"/>
<protein>
    <submittedName>
        <fullName evidence="3">Uncharacterized protein</fullName>
    </submittedName>
</protein>
<gene>
    <name evidence="3" type="ORF">PZ740_12395</name>
</gene>
<keyword evidence="1" id="KW-0175">Coiled coil</keyword>
<organism evidence="3 4">
    <name type="scientific">Marinimicrococcus flavescens</name>
    <dbReference type="NCBI Taxonomy" id="3031815"/>
    <lineage>
        <taxon>Bacteria</taxon>
        <taxon>Pseudomonadati</taxon>
        <taxon>Pseudomonadota</taxon>
        <taxon>Alphaproteobacteria</taxon>
        <taxon>Geminicoccales</taxon>
        <taxon>Geminicoccaceae</taxon>
        <taxon>Marinimicrococcus</taxon>
    </lineage>
</organism>
<feature type="transmembrane region" description="Helical" evidence="2">
    <location>
        <begin position="92"/>
        <end position="117"/>
    </location>
</feature>
<dbReference type="AlphaFoldDB" id="A0AAP3XSG3"/>
<comment type="caution">
    <text evidence="3">The sequence shown here is derived from an EMBL/GenBank/DDBJ whole genome shotgun (WGS) entry which is preliminary data.</text>
</comment>
<sequence>MERSFVRSWELRAYRIRPAAAIASGYRGRQAALEALLAEMVFHLGHCQGELAALRRERQGLRPVWKETSVGVGGACLSAAGLLGLFGGPVTGALAIAGAAATAAGFPLAVIGGKWSLDGIRQRRSLRLRAEDLEREVRQLEAAIARVKEAEALARAFAPGP</sequence>
<reference evidence="3 4" key="1">
    <citation type="submission" date="2023-03" db="EMBL/GenBank/DDBJ databases">
        <title>YIM 152171 draft genome.</title>
        <authorList>
            <person name="Yang Z."/>
        </authorList>
    </citation>
    <scope>NUCLEOTIDE SEQUENCE [LARGE SCALE GENOMIC DNA]</scope>
    <source>
        <strain evidence="3 4">YIM 152171</strain>
    </source>
</reference>